<reference evidence="2 3" key="1">
    <citation type="journal article" date="2011" name="J. Bacteriol.">
        <title>Complete genome sequence of Amycolicicoccus subflavus DQS3-9A1T, an actinomycete isolated from crude oil-polluted soil.</title>
        <authorList>
            <person name="Cai M."/>
            <person name="Chen W.M."/>
            <person name="Nie Y."/>
            <person name="Chi C.Q."/>
            <person name="Wang Y.N."/>
            <person name="Tang Y.Q."/>
            <person name="Li G.Y."/>
            <person name="Wu X.L."/>
        </authorList>
    </citation>
    <scope>NUCLEOTIDE SEQUENCE [LARGE SCALE GENOMIC DNA]</scope>
    <source>
        <strain evidence="3">DSM 45089 / DQS3-9A1</strain>
    </source>
</reference>
<name>F6EJ25_HOYSD</name>
<feature type="domain" description="DUF427" evidence="1">
    <location>
        <begin position="18"/>
        <end position="97"/>
    </location>
</feature>
<dbReference type="Gene3D" id="2.170.150.40">
    <property type="entry name" value="Domain of unknown function (DUF427)"/>
    <property type="match status" value="2"/>
</dbReference>
<accession>F6EJ25</accession>
<dbReference type="PANTHER" id="PTHR34310:SF9">
    <property type="entry name" value="BLR5716 PROTEIN"/>
    <property type="match status" value="1"/>
</dbReference>
<dbReference type="EMBL" id="CP002786">
    <property type="protein sequence ID" value="AEF41257.1"/>
    <property type="molecule type" value="Genomic_DNA"/>
</dbReference>
<dbReference type="STRING" id="443218.AS9A_2810"/>
<dbReference type="PANTHER" id="PTHR34310">
    <property type="entry name" value="DUF427 DOMAIN PROTEIN (AFU_ORTHOLOGUE AFUA_3G02220)"/>
    <property type="match status" value="1"/>
</dbReference>
<proteinExistence type="predicted"/>
<protein>
    <recommendedName>
        <fullName evidence="1">DUF427 domain-containing protein</fullName>
    </recommendedName>
</protein>
<dbReference type="InterPro" id="IPR007361">
    <property type="entry name" value="DUF427"/>
</dbReference>
<dbReference type="Proteomes" id="UP000009235">
    <property type="component" value="Chromosome"/>
</dbReference>
<feature type="domain" description="DUF427" evidence="1">
    <location>
        <begin position="139"/>
        <end position="230"/>
    </location>
</feature>
<dbReference type="OrthoDB" id="285364at2"/>
<dbReference type="InterPro" id="IPR038694">
    <property type="entry name" value="DUF427_sf"/>
</dbReference>
<dbReference type="eggNOG" id="COG2343">
    <property type="taxonomic scope" value="Bacteria"/>
</dbReference>
<organism evidence="2 3">
    <name type="scientific">Hoyosella subflava (strain DSM 45089 / JCM 17490 / NBRC 109087 / DQS3-9A1)</name>
    <name type="common">Amycolicicoccus subflavus</name>
    <dbReference type="NCBI Taxonomy" id="443218"/>
    <lineage>
        <taxon>Bacteria</taxon>
        <taxon>Bacillati</taxon>
        <taxon>Actinomycetota</taxon>
        <taxon>Actinomycetes</taxon>
        <taxon>Mycobacteriales</taxon>
        <taxon>Hoyosellaceae</taxon>
        <taxon>Hoyosella</taxon>
    </lineage>
</organism>
<evidence type="ECO:0000313" key="2">
    <source>
        <dbReference type="EMBL" id="AEF41257.1"/>
    </source>
</evidence>
<keyword evidence="3" id="KW-1185">Reference proteome</keyword>
<dbReference type="RefSeq" id="WP_013807606.1">
    <property type="nucleotide sequence ID" value="NC_015564.1"/>
</dbReference>
<dbReference type="AlphaFoldDB" id="F6EJ25"/>
<evidence type="ECO:0000259" key="1">
    <source>
        <dbReference type="Pfam" id="PF04248"/>
    </source>
</evidence>
<gene>
    <name evidence="2" type="ordered locus">AS9A_2810</name>
</gene>
<dbReference type="HOGENOM" id="CLU_059611_0_0_11"/>
<dbReference type="Pfam" id="PF04248">
    <property type="entry name" value="NTP_transf_9"/>
    <property type="match status" value="2"/>
</dbReference>
<evidence type="ECO:0000313" key="3">
    <source>
        <dbReference type="Proteomes" id="UP000009235"/>
    </source>
</evidence>
<sequence length="251" mass="28547">MNDTSASAVRFEPCAKRIRAYLAGHVVVDTTRALYVWEWPHFPTYYFPTDDIQAELIELDDTADPTNLGVAALYDLAVDGSVASRAARRYVDSPLEELRGRVRLSWTAMDEWLEEDEPVYTHARDPYARIDILASSRHIQIMLDGVVVADSRHARILFETGLPPRYYLPLTDIRMDLLRRSDTTSQCPYKGTANYWSVVIGDTVHRDLVWMYRAPLPESQKVAGLASFYSESVDVYLDGVLQKRPVTGMEP</sequence>
<dbReference type="KEGG" id="asd:AS9A_2810"/>